<dbReference type="PROSITE" id="PS51257">
    <property type="entry name" value="PROKAR_LIPOPROTEIN"/>
    <property type="match status" value="1"/>
</dbReference>
<name>A0A0K1E6H1_CHOCO</name>
<dbReference type="EMBL" id="CP012159">
    <property type="protein sequence ID" value="AKT36282.1"/>
    <property type="molecule type" value="Genomic_DNA"/>
</dbReference>
<feature type="domain" description="Peptidase S1" evidence="5">
    <location>
        <begin position="52"/>
        <end position="284"/>
    </location>
</feature>
<dbReference type="GO" id="GO:0006508">
    <property type="term" value="P:proteolysis"/>
    <property type="evidence" value="ECO:0007669"/>
    <property type="project" value="InterPro"/>
</dbReference>
<gene>
    <name evidence="6" type="ORF">CMC5_003960</name>
</gene>
<dbReference type="GO" id="GO:0004252">
    <property type="term" value="F:serine-type endopeptidase activity"/>
    <property type="evidence" value="ECO:0007669"/>
    <property type="project" value="UniProtKB-EC"/>
</dbReference>
<keyword evidence="2" id="KW-1015">Disulfide bond</keyword>
<keyword evidence="7" id="KW-1185">Reference proteome</keyword>
<dbReference type="InterPro" id="IPR024038">
    <property type="entry name" value="MYXO-CTERM"/>
</dbReference>
<dbReference type="InterPro" id="IPR043504">
    <property type="entry name" value="Peptidase_S1_PA_chymotrypsin"/>
</dbReference>
<comment type="similarity">
    <text evidence="1">Belongs to the peptidase S1 family.</text>
</comment>
<proteinExistence type="inferred from homology"/>
<keyword evidence="6" id="KW-0378">Hydrolase</keyword>
<dbReference type="Proteomes" id="UP000067626">
    <property type="component" value="Chromosome"/>
</dbReference>
<dbReference type="InterPro" id="IPR001254">
    <property type="entry name" value="Trypsin_dom"/>
</dbReference>
<evidence type="ECO:0000256" key="3">
    <source>
        <dbReference type="SAM" id="MobiDB-lite"/>
    </source>
</evidence>
<feature type="chain" id="PRO_5005458961" evidence="4">
    <location>
        <begin position="30"/>
        <end position="414"/>
    </location>
</feature>
<dbReference type="SUPFAM" id="SSF50494">
    <property type="entry name" value="Trypsin-like serine proteases"/>
    <property type="match status" value="1"/>
</dbReference>
<dbReference type="Gene3D" id="2.40.10.10">
    <property type="entry name" value="Trypsin-like serine proteases"/>
    <property type="match status" value="2"/>
</dbReference>
<dbReference type="SMART" id="SM00020">
    <property type="entry name" value="Tryp_SPc"/>
    <property type="match status" value="1"/>
</dbReference>
<feature type="region of interest" description="Disordered" evidence="3">
    <location>
        <begin position="362"/>
        <end position="394"/>
    </location>
</feature>
<dbReference type="InterPro" id="IPR009003">
    <property type="entry name" value="Peptidase_S1_PA"/>
</dbReference>
<dbReference type="Pfam" id="PF00089">
    <property type="entry name" value="Trypsin"/>
    <property type="match status" value="1"/>
</dbReference>
<dbReference type="AlphaFoldDB" id="A0A0K1E6H1"/>
<evidence type="ECO:0000259" key="5">
    <source>
        <dbReference type="PROSITE" id="PS50240"/>
    </source>
</evidence>
<accession>A0A0K1E6H1</accession>
<dbReference type="OrthoDB" id="5290391at2"/>
<dbReference type="KEGG" id="ccro:CMC5_003960"/>
<dbReference type="PANTHER" id="PTHR24276:SF98">
    <property type="entry name" value="FI18310P1-RELATED"/>
    <property type="match status" value="1"/>
</dbReference>
<dbReference type="EC" id="3.4.21.53" evidence="6"/>
<organism evidence="6 7">
    <name type="scientific">Chondromyces crocatus</name>
    <dbReference type="NCBI Taxonomy" id="52"/>
    <lineage>
        <taxon>Bacteria</taxon>
        <taxon>Pseudomonadati</taxon>
        <taxon>Myxococcota</taxon>
        <taxon>Polyangia</taxon>
        <taxon>Polyangiales</taxon>
        <taxon>Polyangiaceae</taxon>
        <taxon>Chondromyces</taxon>
    </lineage>
</organism>
<evidence type="ECO:0000256" key="4">
    <source>
        <dbReference type="SAM" id="SignalP"/>
    </source>
</evidence>
<dbReference type="PROSITE" id="PS50240">
    <property type="entry name" value="TRYPSIN_DOM"/>
    <property type="match status" value="1"/>
</dbReference>
<dbReference type="PRINTS" id="PR00722">
    <property type="entry name" value="CHYMOTRYPSIN"/>
</dbReference>
<protein>
    <submittedName>
        <fullName evidence="6">Peptidase</fullName>
        <ecNumber evidence="6">3.4.21.53</ecNumber>
    </submittedName>
</protein>
<evidence type="ECO:0000256" key="1">
    <source>
        <dbReference type="ARBA" id="ARBA00007664"/>
    </source>
</evidence>
<evidence type="ECO:0000313" key="7">
    <source>
        <dbReference type="Proteomes" id="UP000067626"/>
    </source>
</evidence>
<reference evidence="6 7" key="1">
    <citation type="submission" date="2015-07" db="EMBL/GenBank/DDBJ databases">
        <title>Genome analysis of myxobacterium Chondromyces crocatus Cm c5 reveals a high potential for natural compound synthesis and the genetic basis for the loss of fruiting body formation.</title>
        <authorList>
            <person name="Zaburannyi N."/>
            <person name="Bunk B."/>
            <person name="Maier J."/>
            <person name="Overmann J."/>
            <person name="Mueller R."/>
        </authorList>
    </citation>
    <scope>NUCLEOTIDE SEQUENCE [LARGE SCALE GENOMIC DNA]</scope>
    <source>
        <strain evidence="6 7">Cm c5</strain>
    </source>
</reference>
<keyword evidence="4" id="KW-0732">Signal</keyword>
<dbReference type="NCBIfam" id="TIGR03901">
    <property type="entry name" value="MYXO-CTERM"/>
    <property type="match status" value="1"/>
</dbReference>
<evidence type="ECO:0000256" key="2">
    <source>
        <dbReference type="ARBA" id="ARBA00023157"/>
    </source>
</evidence>
<feature type="signal peptide" evidence="4">
    <location>
        <begin position="1"/>
        <end position="29"/>
    </location>
</feature>
<dbReference type="STRING" id="52.CMC5_003960"/>
<evidence type="ECO:0000313" key="6">
    <source>
        <dbReference type="EMBL" id="AKT36282.1"/>
    </source>
</evidence>
<dbReference type="InterPro" id="IPR050430">
    <property type="entry name" value="Peptidase_S1"/>
</dbReference>
<dbReference type="InterPro" id="IPR001314">
    <property type="entry name" value="Peptidase_S1A"/>
</dbReference>
<sequence length="414" mass="42982">MPALLRGGLLQNARSLSPFLCFMAAASLAGCVGEAVDDTTQDPSIGESSQGIRGGYETNEHPAIVGILALFERDSALCTGTLIAPNVVLTAQHCVADIENDVNGGVACGRTTFGAPYRPGQFFVTTRPSLSDEMEDYVAVRDVLVPEGRIQVCGDDVAILVLDRPLTAEEAVPVTPRVDESLVKNEQYTALGYGATDDFGSGAGSRRQRDGLTVTCVAEACPAFYATPAEWQGDAGICQGDSGGPAIDAAGRVVGVASRGAAECELPIYAHVFAWADWLKEKTVHAAGLAGYEAPPWTRGTPTNPVYEAPTGASCSSDETCAGGICHDGYCSRPCTELAACPSGYTCKTATDAESEEAFCARSATPRSDEDASAQSSGALCSVGSPGEDPTKPIPWIVSGAVGALALLRRRRAC</sequence>
<dbReference type="PANTHER" id="PTHR24276">
    <property type="entry name" value="POLYSERASE-RELATED"/>
    <property type="match status" value="1"/>
</dbReference>